<accession>A0A6F8VIT3</accession>
<keyword evidence="1" id="KW-1133">Transmembrane helix</keyword>
<sequence length="117" mass="12958">MLIGLFLIFASIKSPEQSLVLLVGAAFFLGLAALSFWGRSEPHILFAFAVVFAVHLIWGLLTGEILELTRHAPRTILLSKEPEAFWSSVVAYCLFVLALVSAAAYLFWRQRHAQPSA</sequence>
<reference evidence="3" key="1">
    <citation type="submission" date="2020-03" db="EMBL/GenBank/DDBJ databases">
        <title>Complete genome sequence of sulfur-oxidizing bacterium skT11.</title>
        <authorList>
            <person name="Kanda M."/>
            <person name="Kojima H."/>
            <person name="Fukui M."/>
        </authorList>
    </citation>
    <scope>NUCLEOTIDE SEQUENCE [LARGE SCALE GENOMIC DNA]</scope>
    <source>
        <strain evidence="3">skT11</strain>
    </source>
</reference>
<gene>
    <name evidence="2" type="ORF">SKTS_35150</name>
</gene>
<feature type="transmembrane region" description="Helical" evidence="1">
    <location>
        <begin position="20"/>
        <end position="37"/>
    </location>
</feature>
<name>A0A6F8VIT3_9PROT</name>
<evidence type="ECO:0000313" key="2">
    <source>
        <dbReference type="EMBL" id="BCB28629.1"/>
    </source>
</evidence>
<evidence type="ECO:0008006" key="4">
    <source>
        <dbReference type="Google" id="ProtNLM"/>
    </source>
</evidence>
<proteinExistence type="predicted"/>
<evidence type="ECO:0000313" key="3">
    <source>
        <dbReference type="Proteomes" id="UP000502260"/>
    </source>
</evidence>
<feature type="transmembrane region" description="Helical" evidence="1">
    <location>
        <begin position="44"/>
        <end position="65"/>
    </location>
</feature>
<evidence type="ECO:0000256" key="1">
    <source>
        <dbReference type="SAM" id="Phobius"/>
    </source>
</evidence>
<organism evidence="2 3">
    <name type="scientific">Sulfurimicrobium lacus</name>
    <dbReference type="NCBI Taxonomy" id="2715678"/>
    <lineage>
        <taxon>Bacteria</taxon>
        <taxon>Pseudomonadati</taxon>
        <taxon>Pseudomonadota</taxon>
        <taxon>Betaproteobacteria</taxon>
        <taxon>Nitrosomonadales</taxon>
        <taxon>Sulfuricellaceae</taxon>
        <taxon>Sulfurimicrobium</taxon>
    </lineage>
</organism>
<dbReference type="KEGG" id="slac:SKTS_35150"/>
<dbReference type="AlphaFoldDB" id="A0A6F8VIT3"/>
<keyword evidence="1" id="KW-0812">Transmembrane</keyword>
<keyword evidence="1" id="KW-0472">Membrane</keyword>
<keyword evidence="3" id="KW-1185">Reference proteome</keyword>
<protein>
    <recommendedName>
        <fullName evidence="4">Transmembrane protein</fullName>
    </recommendedName>
</protein>
<dbReference type="EMBL" id="AP022853">
    <property type="protein sequence ID" value="BCB28629.1"/>
    <property type="molecule type" value="Genomic_DNA"/>
</dbReference>
<feature type="transmembrane region" description="Helical" evidence="1">
    <location>
        <begin position="85"/>
        <end position="108"/>
    </location>
</feature>
<dbReference type="Proteomes" id="UP000502260">
    <property type="component" value="Chromosome"/>
</dbReference>